<feature type="compositionally biased region" description="Basic and acidic residues" evidence="5">
    <location>
        <begin position="110"/>
        <end position="138"/>
    </location>
</feature>
<dbReference type="PANTHER" id="PTHR12655:SF0">
    <property type="entry name" value="ACYL-COENZYME A THIOESTERASE 9, MITOCHONDRIAL"/>
    <property type="match status" value="1"/>
</dbReference>
<dbReference type="Gene3D" id="3.30.160.60">
    <property type="entry name" value="Classic Zinc Finger"/>
    <property type="match status" value="1"/>
</dbReference>
<dbReference type="HOGENOM" id="CLU_421065_0_0_1"/>
<reference evidence="6" key="1">
    <citation type="journal article" date="2012" name="Nature">
        <title>The oyster genome reveals stress adaptation and complexity of shell formation.</title>
        <authorList>
            <person name="Zhang G."/>
            <person name="Fang X."/>
            <person name="Guo X."/>
            <person name="Li L."/>
            <person name="Luo R."/>
            <person name="Xu F."/>
            <person name="Yang P."/>
            <person name="Zhang L."/>
            <person name="Wang X."/>
            <person name="Qi H."/>
            <person name="Xiong Z."/>
            <person name="Que H."/>
            <person name="Xie Y."/>
            <person name="Holland P.W."/>
            <person name="Paps J."/>
            <person name="Zhu Y."/>
            <person name="Wu F."/>
            <person name="Chen Y."/>
            <person name="Wang J."/>
            <person name="Peng C."/>
            <person name="Meng J."/>
            <person name="Yang L."/>
            <person name="Liu J."/>
            <person name="Wen B."/>
            <person name="Zhang N."/>
            <person name="Huang Z."/>
            <person name="Zhu Q."/>
            <person name="Feng Y."/>
            <person name="Mount A."/>
            <person name="Hedgecock D."/>
            <person name="Xu Z."/>
            <person name="Liu Y."/>
            <person name="Domazet-Loso T."/>
            <person name="Du Y."/>
            <person name="Sun X."/>
            <person name="Zhang S."/>
            <person name="Liu B."/>
            <person name="Cheng P."/>
            <person name="Jiang X."/>
            <person name="Li J."/>
            <person name="Fan D."/>
            <person name="Wang W."/>
            <person name="Fu W."/>
            <person name="Wang T."/>
            <person name="Wang B."/>
            <person name="Zhang J."/>
            <person name="Peng Z."/>
            <person name="Li Y."/>
            <person name="Li N."/>
            <person name="Wang J."/>
            <person name="Chen M."/>
            <person name="He Y."/>
            <person name="Tan F."/>
            <person name="Song X."/>
            <person name="Zheng Q."/>
            <person name="Huang R."/>
            <person name="Yang H."/>
            <person name="Du X."/>
            <person name="Chen L."/>
            <person name="Yang M."/>
            <person name="Gaffney P.M."/>
            <person name="Wang S."/>
            <person name="Luo L."/>
            <person name="She Z."/>
            <person name="Ming Y."/>
            <person name="Huang W."/>
            <person name="Zhang S."/>
            <person name="Huang B."/>
            <person name="Zhang Y."/>
            <person name="Qu T."/>
            <person name="Ni P."/>
            <person name="Miao G."/>
            <person name="Wang J."/>
            <person name="Wang Q."/>
            <person name="Steinberg C.E."/>
            <person name="Wang H."/>
            <person name="Li N."/>
            <person name="Qian L."/>
            <person name="Zhang G."/>
            <person name="Li Y."/>
            <person name="Yang H."/>
            <person name="Liu X."/>
            <person name="Wang J."/>
            <person name="Yin Y."/>
            <person name="Wang J."/>
        </authorList>
    </citation>
    <scope>NUCLEOTIDE SEQUENCE [LARGE SCALE GENOMIC DNA]</scope>
    <source>
        <strain evidence="6">05x7-T-G4-1.051#20</strain>
    </source>
</reference>
<sequence length="651" mass="73959">MPNTKITKAKSRDKCPLCEQGVQDNKWREHLLMCNGGKFPCKMCGKLFKKSSYLQRHEKKFHPAEVLEKKTEGDKEWLEQDPGELIGEVSNESDSSSSSIDSSEEEDVVEESKVDEPGKDKERQVPQEIKKVEEKGGEENTCSSSLEKGRIIRKPTIPVPVFAPQRRVPLNLPDKNVSLKRFHFSSKCSTSTQTEDVCHAAQTRIKKRKLHKTTFSYVKDDKNVEEILEEEENAVNSNCQKLKTGHNISLIENLRSLPARRHLTIAAARESLKDLVGGSQKLIGASNGTEKVELAYIAESQEELPVRSMSDSYSELVIPLSDVAARQKYLNPSMMGIRFGRILEDLDTFSVYVSYKHTVVDRSKKAGISIVTALVDRIEKQAEIVPDVDISMTGNVTWAGKSSMEVTTTLQQKVDSGTHTILVAKFLMVARNPATKKSAVICGLKPQNPEEEKIYDLGNASKLRRQEEANKNLLKTHPSEEEREMIHQKFLQTLDPNFQTFRQRVKPDNTVWMEETILKNLHICFPEARNLYNKIFGGYLMRKAYELAWANTALFCSSRNITVRVVDDIAFLKSVEIRSLLLMSSQVVYTQDKDIQVHVHAEVIDPDLGSRSTSNNFHFTFRCHEPTIPDVMPKTYAEYMLYLDGKRHFES</sequence>
<dbReference type="InterPro" id="IPR029069">
    <property type="entry name" value="HotDog_dom_sf"/>
</dbReference>
<dbReference type="SUPFAM" id="SSF54637">
    <property type="entry name" value="Thioesterase/thiol ester dehydrase-isomerase"/>
    <property type="match status" value="2"/>
</dbReference>
<evidence type="ECO:0000256" key="4">
    <source>
        <dbReference type="ARBA" id="ARBA00022946"/>
    </source>
</evidence>
<keyword evidence="4" id="KW-0809">Transit peptide</keyword>
<dbReference type="CDD" id="cd03442">
    <property type="entry name" value="BFIT_BACH"/>
    <property type="match status" value="2"/>
</dbReference>
<dbReference type="GO" id="GO:0005739">
    <property type="term" value="C:mitochondrion"/>
    <property type="evidence" value="ECO:0007669"/>
    <property type="project" value="TreeGrafter"/>
</dbReference>
<proteinExistence type="inferred from homology"/>
<accession>K1QG74</accession>
<keyword evidence="3" id="KW-0378">Hydrolase</keyword>
<dbReference type="SUPFAM" id="SSF57667">
    <property type="entry name" value="beta-beta-alpha zinc fingers"/>
    <property type="match status" value="1"/>
</dbReference>
<organism evidence="6">
    <name type="scientific">Magallana gigas</name>
    <name type="common">Pacific oyster</name>
    <name type="synonym">Crassostrea gigas</name>
    <dbReference type="NCBI Taxonomy" id="29159"/>
    <lineage>
        <taxon>Eukaryota</taxon>
        <taxon>Metazoa</taxon>
        <taxon>Spiralia</taxon>
        <taxon>Lophotrochozoa</taxon>
        <taxon>Mollusca</taxon>
        <taxon>Bivalvia</taxon>
        <taxon>Autobranchia</taxon>
        <taxon>Pteriomorphia</taxon>
        <taxon>Ostreida</taxon>
        <taxon>Ostreoidea</taxon>
        <taxon>Ostreidae</taxon>
        <taxon>Magallana</taxon>
    </lineage>
</organism>
<dbReference type="InterPro" id="IPR013087">
    <property type="entry name" value="Znf_C2H2_type"/>
</dbReference>
<dbReference type="PROSITE" id="PS51770">
    <property type="entry name" value="HOTDOG_ACOT"/>
    <property type="match status" value="2"/>
</dbReference>
<dbReference type="Gene3D" id="3.10.129.10">
    <property type="entry name" value="Hotdog Thioesterase"/>
    <property type="match status" value="2"/>
</dbReference>
<evidence type="ECO:0000256" key="1">
    <source>
        <dbReference type="ARBA" id="ARBA00010458"/>
    </source>
</evidence>
<evidence type="ECO:0000256" key="3">
    <source>
        <dbReference type="ARBA" id="ARBA00022801"/>
    </source>
</evidence>
<name>K1QG74_MAGGI</name>
<protein>
    <submittedName>
        <fullName evidence="6">Acyl-coenzyme A thioesterase 9, mitochondrial</fullName>
    </submittedName>
</protein>
<dbReference type="AlphaFoldDB" id="K1QG74"/>
<dbReference type="InterPro" id="IPR036236">
    <property type="entry name" value="Znf_C2H2_sf"/>
</dbReference>
<dbReference type="InParanoid" id="K1QG74"/>
<evidence type="ECO:0000256" key="5">
    <source>
        <dbReference type="SAM" id="MobiDB-lite"/>
    </source>
</evidence>
<gene>
    <name evidence="6" type="ORF">CGI_10010127</name>
</gene>
<feature type="compositionally biased region" description="Low complexity" evidence="5">
    <location>
        <begin position="88"/>
        <end position="101"/>
    </location>
</feature>
<dbReference type="GO" id="GO:0047617">
    <property type="term" value="F:fatty acyl-CoA hydrolase activity"/>
    <property type="evidence" value="ECO:0007669"/>
    <property type="project" value="TreeGrafter"/>
</dbReference>
<dbReference type="PROSITE" id="PS00028">
    <property type="entry name" value="ZINC_FINGER_C2H2_1"/>
    <property type="match status" value="1"/>
</dbReference>
<dbReference type="FunFam" id="3.10.129.10:FF:000012">
    <property type="entry name" value="Acyl-coenzyme A thioesterase 9, mitochondrial"/>
    <property type="match status" value="1"/>
</dbReference>
<dbReference type="PROSITE" id="PS50157">
    <property type="entry name" value="ZINC_FINGER_C2H2_2"/>
    <property type="match status" value="1"/>
</dbReference>
<dbReference type="FunCoup" id="K1QG74">
    <property type="interactions" value="497"/>
</dbReference>
<evidence type="ECO:0000313" key="6">
    <source>
        <dbReference type="EMBL" id="EKC32908.1"/>
    </source>
</evidence>
<keyword evidence="2" id="KW-0677">Repeat</keyword>
<dbReference type="GO" id="GO:0006637">
    <property type="term" value="P:acyl-CoA metabolic process"/>
    <property type="evidence" value="ECO:0007669"/>
    <property type="project" value="TreeGrafter"/>
</dbReference>
<dbReference type="PANTHER" id="PTHR12655">
    <property type="entry name" value="ACYL-COA THIOESTERASE"/>
    <property type="match status" value="1"/>
</dbReference>
<dbReference type="EMBL" id="JH816513">
    <property type="protein sequence ID" value="EKC32908.1"/>
    <property type="molecule type" value="Genomic_DNA"/>
</dbReference>
<dbReference type="InterPro" id="IPR033120">
    <property type="entry name" value="HOTDOG_ACOT"/>
</dbReference>
<feature type="region of interest" description="Disordered" evidence="5">
    <location>
        <begin position="86"/>
        <end position="146"/>
    </location>
</feature>
<comment type="similarity">
    <text evidence="1">Belongs to the acyl coenzyme A hydrolase family.</text>
</comment>
<evidence type="ECO:0000256" key="2">
    <source>
        <dbReference type="ARBA" id="ARBA00022737"/>
    </source>
</evidence>